<evidence type="ECO:0000313" key="8">
    <source>
        <dbReference type="Proteomes" id="UP000762703"/>
    </source>
</evidence>
<dbReference type="RefSeq" id="WP_303736280.1">
    <property type="nucleotide sequence ID" value="NZ_SUTE01000022.1"/>
</dbReference>
<dbReference type="SUPFAM" id="SSF52218">
    <property type="entry name" value="Flavoproteins"/>
    <property type="match status" value="1"/>
</dbReference>
<dbReference type="Gene3D" id="3.40.50.360">
    <property type="match status" value="1"/>
</dbReference>
<evidence type="ECO:0000256" key="5">
    <source>
        <dbReference type="ARBA" id="ARBA00038292"/>
    </source>
</evidence>
<comment type="caution">
    <text evidence="7">The sequence shown here is derived from an EMBL/GenBank/DDBJ whole genome shotgun (WGS) entry which is preliminary data.</text>
</comment>
<dbReference type="PANTHER" id="PTHR43278">
    <property type="entry name" value="NAD(P)H-DEPENDENT FMN-CONTAINING OXIDOREDUCTASE YWQN-RELATED"/>
    <property type="match status" value="1"/>
</dbReference>
<evidence type="ECO:0000256" key="4">
    <source>
        <dbReference type="ARBA" id="ARBA00022643"/>
    </source>
</evidence>
<dbReference type="InterPro" id="IPR029039">
    <property type="entry name" value="Flavoprotein-like_sf"/>
</dbReference>
<feature type="domain" description="NADPH-dependent FMN reductase-like" evidence="6">
    <location>
        <begin position="1"/>
        <end position="117"/>
    </location>
</feature>
<dbReference type="InterPro" id="IPR005025">
    <property type="entry name" value="FMN_Rdtase-like_dom"/>
</dbReference>
<dbReference type="EMBL" id="SUTE01000022">
    <property type="protein sequence ID" value="MBE6504633.1"/>
    <property type="molecule type" value="Genomic_DNA"/>
</dbReference>
<evidence type="ECO:0000256" key="3">
    <source>
        <dbReference type="ARBA" id="ARBA00022630"/>
    </source>
</evidence>
<evidence type="ECO:0000313" key="7">
    <source>
        <dbReference type="EMBL" id="MBE6504633.1"/>
    </source>
</evidence>
<keyword evidence="4" id="KW-0288">FMN</keyword>
<comment type="cofactor">
    <cofactor evidence="1">
        <name>FMN</name>
        <dbReference type="ChEBI" id="CHEBI:58210"/>
    </cofactor>
</comment>
<gene>
    <name evidence="7" type="ORF">E7Z73_02660</name>
</gene>
<protein>
    <submittedName>
        <fullName evidence="7">Flavodoxin family protein</fullName>
    </submittedName>
</protein>
<evidence type="ECO:0000256" key="2">
    <source>
        <dbReference type="ARBA" id="ARBA00001966"/>
    </source>
</evidence>
<accession>A0A8T3VH14</accession>
<evidence type="ECO:0000259" key="6">
    <source>
        <dbReference type="Pfam" id="PF03358"/>
    </source>
</evidence>
<organism evidence="7 8">
    <name type="scientific">Methanobrevibacter millerae</name>
    <dbReference type="NCBI Taxonomy" id="230361"/>
    <lineage>
        <taxon>Archaea</taxon>
        <taxon>Methanobacteriati</taxon>
        <taxon>Methanobacteriota</taxon>
        <taxon>Methanomada group</taxon>
        <taxon>Methanobacteria</taxon>
        <taxon>Methanobacteriales</taxon>
        <taxon>Methanobacteriaceae</taxon>
        <taxon>Methanobrevibacter</taxon>
    </lineage>
</organism>
<evidence type="ECO:0000256" key="1">
    <source>
        <dbReference type="ARBA" id="ARBA00001917"/>
    </source>
</evidence>
<keyword evidence="3" id="KW-0285">Flavoprotein</keyword>
<dbReference type="Proteomes" id="UP000762703">
    <property type="component" value="Unassembled WGS sequence"/>
</dbReference>
<proteinExistence type="inferred from homology"/>
<comment type="cofactor">
    <cofactor evidence="2">
        <name>[4Fe-4S] cluster</name>
        <dbReference type="ChEBI" id="CHEBI:49883"/>
    </cofactor>
</comment>
<comment type="similarity">
    <text evidence="5">Belongs to the SsuE family. Isf subfamily.</text>
</comment>
<sequence length="172" mass="19167">MKTIALIGSPRKEGNCDQLVSKLFENMEGYTKKFYLNDVDLQFCNACQSCQKGDCIKDDDGRKIIDEMLDSDIIVFASPVYYGQMSAQAKTIIDRFYMVSQNPEKSLEGKKVIQIFTQANPGDAFDGYIKSLETMPFAFMGMEVIDTIIAKGAAGKGEGIEDALKKIEELEI</sequence>
<dbReference type="AlphaFoldDB" id="A0A8T3VH14"/>
<name>A0A8T3VH14_9EURY</name>
<dbReference type="PANTHER" id="PTHR43278:SF2">
    <property type="entry name" value="IRON-SULFUR FLAVOPROTEIN"/>
    <property type="match status" value="1"/>
</dbReference>
<reference evidence="7" key="1">
    <citation type="submission" date="2019-04" db="EMBL/GenBank/DDBJ databases">
        <title>Evolution of Biomass-Degrading Anaerobic Consortia Revealed by Metagenomics.</title>
        <authorList>
            <person name="Peng X."/>
        </authorList>
    </citation>
    <scope>NUCLEOTIDE SEQUENCE</scope>
    <source>
        <strain evidence="7">SIG12</strain>
    </source>
</reference>
<dbReference type="GO" id="GO:0016491">
    <property type="term" value="F:oxidoreductase activity"/>
    <property type="evidence" value="ECO:0007669"/>
    <property type="project" value="InterPro"/>
</dbReference>
<dbReference type="InterPro" id="IPR051796">
    <property type="entry name" value="ISF_SsuE-like"/>
</dbReference>
<dbReference type="Pfam" id="PF03358">
    <property type="entry name" value="FMN_red"/>
    <property type="match status" value="1"/>
</dbReference>